<dbReference type="GO" id="GO:0004674">
    <property type="term" value="F:protein serine/threonine kinase activity"/>
    <property type="evidence" value="ECO:0007669"/>
    <property type="project" value="UniProtKB-KW"/>
</dbReference>
<name>A0AAE0ZIV5_9GAST</name>
<keyword evidence="10" id="KW-1185">Reference proteome</keyword>
<keyword evidence="5 6" id="KW-0067">ATP-binding</keyword>
<dbReference type="InterPro" id="IPR000719">
    <property type="entry name" value="Prot_kinase_dom"/>
</dbReference>
<dbReference type="PROSITE" id="PS00109">
    <property type="entry name" value="PROTEIN_KINASE_TYR"/>
    <property type="match status" value="1"/>
</dbReference>
<evidence type="ECO:0000256" key="2">
    <source>
        <dbReference type="ARBA" id="ARBA00022679"/>
    </source>
</evidence>
<keyword evidence="3 6" id="KW-0547">Nucleotide-binding</keyword>
<evidence type="ECO:0000256" key="4">
    <source>
        <dbReference type="ARBA" id="ARBA00022777"/>
    </source>
</evidence>
<dbReference type="PANTHER" id="PTHR24351">
    <property type="entry name" value="RIBOSOMAL PROTEIN S6 KINASE"/>
    <property type="match status" value="1"/>
</dbReference>
<proteinExistence type="predicted"/>
<evidence type="ECO:0000256" key="6">
    <source>
        <dbReference type="PROSITE-ProRule" id="PRU10141"/>
    </source>
</evidence>
<comment type="caution">
    <text evidence="9">The sequence shown here is derived from an EMBL/GenBank/DDBJ whole genome shotgun (WGS) entry which is preliminary data.</text>
</comment>
<dbReference type="InterPro" id="IPR017441">
    <property type="entry name" value="Protein_kinase_ATP_BS"/>
</dbReference>
<organism evidence="9 10">
    <name type="scientific">Elysia crispata</name>
    <name type="common">lettuce slug</name>
    <dbReference type="NCBI Taxonomy" id="231223"/>
    <lineage>
        <taxon>Eukaryota</taxon>
        <taxon>Metazoa</taxon>
        <taxon>Spiralia</taxon>
        <taxon>Lophotrochozoa</taxon>
        <taxon>Mollusca</taxon>
        <taxon>Gastropoda</taxon>
        <taxon>Heterobranchia</taxon>
        <taxon>Euthyneura</taxon>
        <taxon>Panpulmonata</taxon>
        <taxon>Sacoglossa</taxon>
        <taxon>Placobranchoidea</taxon>
        <taxon>Plakobranchidae</taxon>
        <taxon>Elysia</taxon>
    </lineage>
</organism>
<keyword evidence="2" id="KW-0808">Transferase</keyword>
<evidence type="ECO:0000256" key="5">
    <source>
        <dbReference type="ARBA" id="ARBA00022840"/>
    </source>
</evidence>
<dbReference type="SMART" id="SM00219">
    <property type="entry name" value="TyrKc"/>
    <property type="match status" value="1"/>
</dbReference>
<keyword evidence="4" id="KW-0418">Kinase</keyword>
<dbReference type="InterPro" id="IPR008266">
    <property type="entry name" value="Tyr_kinase_AS"/>
</dbReference>
<accession>A0AAE0ZIV5</accession>
<keyword evidence="1" id="KW-0723">Serine/threonine-protein kinase</keyword>
<dbReference type="Pfam" id="PF00069">
    <property type="entry name" value="Pkinase"/>
    <property type="match status" value="1"/>
</dbReference>
<dbReference type="AlphaFoldDB" id="A0AAE0ZIV5"/>
<feature type="binding site" evidence="6">
    <location>
        <position position="99"/>
    </location>
    <ligand>
        <name>ATP</name>
        <dbReference type="ChEBI" id="CHEBI:30616"/>
    </ligand>
</feature>
<evidence type="ECO:0000259" key="8">
    <source>
        <dbReference type="PROSITE" id="PS50011"/>
    </source>
</evidence>
<dbReference type="Gene3D" id="1.10.510.10">
    <property type="entry name" value="Transferase(Phosphotransferase) domain 1"/>
    <property type="match status" value="1"/>
</dbReference>
<dbReference type="Proteomes" id="UP001283361">
    <property type="component" value="Unassembled WGS sequence"/>
</dbReference>
<reference evidence="9" key="1">
    <citation type="journal article" date="2023" name="G3 (Bethesda)">
        <title>A reference genome for the long-term kleptoplast-retaining sea slug Elysia crispata morphotype clarki.</title>
        <authorList>
            <person name="Eastman K.E."/>
            <person name="Pendleton A.L."/>
            <person name="Shaikh M.A."/>
            <person name="Suttiyut T."/>
            <person name="Ogas R."/>
            <person name="Tomko P."/>
            <person name="Gavelis G."/>
            <person name="Widhalm J.R."/>
            <person name="Wisecaver J.H."/>
        </authorList>
    </citation>
    <scope>NUCLEOTIDE SEQUENCE</scope>
    <source>
        <strain evidence="9">ECLA1</strain>
    </source>
</reference>
<dbReference type="InterPro" id="IPR020635">
    <property type="entry name" value="Tyr_kinase_cat_dom"/>
</dbReference>
<sequence length="438" mass="50140">MSVFDRSSISLRSTSVYHIEQMDKEVDDLRHRNAQQLRMQLMLTEELSSETYGLEVAKKENEHYEAQDFFNFKEILGSGATAVVFRAVFKPTGAMLAVKFIPNFKTAKTMVMRELQVLKRANESRFLIDFHSHFRVGPNLYFVLGICEAGTLHELLQPKYHLPSKLMKIYLKEICSAVFFLHGLKLVHRDLAPDNLFIDSTGHLKLGDFGLCRMVDDPQGELMTDCGKPYIKAPEVYQDRPCGFPLDWWSVGIMVYRFITGNYPFKTEKLTEGYQSVTKHQEKYPEWAFVDPHAKALCQGLLNKKPRDRLANENEEVVIKSHPYFQDVNWTIKEDVVALVFQMLEPGEENTVPAVTERLRKSLGLSDTRLSIQTHSSTSYRPKSHIAILKSTGLNTRSSFHNRPLSNLICLLPKGDGNVSRAKSQEKKTQPMIMETTV</sequence>
<dbReference type="Gene3D" id="3.30.200.20">
    <property type="entry name" value="Phosphorylase Kinase, domain 1"/>
    <property type="match status" value="1"/>
</dbReference>
<dbReference type="EMBL" id="JAWDGP010003856">
    <property type="protein sequence ID" value="KAK3770274.1"/>
    <property type="molecule type" value="Genomic_DNA"/>
</dbReference>
<gene>
    <name evidence="9" type="ORF">RRG08_029929</name>
</gene>
<evidence type="ECO:0000256" key="7">
    <source>
        <dbReference type="SAM" id="MobiDB-lite"/>
    </source>
</evidence>
<dbReference type="GO" id="GO:0004713">
    <property type="term" value="F:protein tyrosine kinase activity"/>
    <property type="evidence" value="ECO:0007669"/>
    <property type="project" value="InterPro"/>
</dbReference>
<dbReference type="InterPro" id="IPR011009">
    <property type="entry name" value="Kinase-like_dom_sf"/>
</dbReference>
<protein>
    <recommendedName>
        <fullName evidence="8">Protein kinase domain-containing protein</fullName>
    </recommendedName>
</protein>
<evidence type="ECO:0000256" key="3">
    <source>
        <dbReference type="ARBA" id="ARBA00022741"/>
    </source>
</evidence>
<feature type="domain" description="Protein kinase" evidence="8">
    <location>
        <begin position="70"/>
        <end position="325"/>
    </location>
</feature>
<evidence type="ECO:0000313" key="10">
    <source>
        <dbReference type="Proteomes" id="UP001283361"/>
    </source>
</evidence>
<dbReference type="SUPFAM" id="SSF56112">
    <property type="entry name" value="Protein kinase-like (PK-like)"/>
    <property type="match status" value="1"/>
</dbReference>
<feature type="region of interest" description="Disordered" evidence="7">
    <location>
        <begin position="419"/>
        <end position="438"/>
    </location>
</feature>
<evidence type="ECO:0000256" key="1">
    <source>
        <dbReference type="ARBA" id="ARBA00022527"/>
    </source>
</evidence>
<dbReference type="PROSITE" id="PS00107">
    <property type="entry name" value="PROTEIN_KINASE_ATP"/>
    <property type="match status" value="1"/>
</dbReference>
<dbReference type="PROSITE" id="PS50011">
    <property type="entry name" value="PROTEIN_KINASE_DOM"/>
    <property type="match status" value="1"/>
</dbReference>
<evidence type="ECO:0000313" key="9">
    <source>
        <dbReference type="EMBL" id="KAK3770274.1"/>
    </source>
</evidence>
<dbReference type="GO" id="GO:0005524">
    <property type="term" value="F:ATP binding"/>
    <property type="evidence" value="ECO:0007669"/>
    <property type="project" value="UniProtKB-UniRule"/>
</dbReference>